<evidence type="ECO:0000313" key="2">
    <source>
        <dbReference type="Proteomes" id="UP000254253"/>
    </source>
</evidence>
<keyword evidence="2" id="KW-1185">Reference proteome</keyword>
<dbReference type="EMBL" id="UFRN01000001">
    <property type="protein sequence ID" value="SSX60346.1"/>
    <property type="molecule type" value="Genomic_DNA"/>
</dbReference>
<organism evidence="1 2">
    <name type="scientific">Actinobacillus lignieresii</name>
    <dbReference type="NCBI Taxonomy" id="720"/>
    <lineage>
        <taxon>Bacteria</taxon>
        <taxon>Pseudomonadati</taxon>
        <taxon>Pseudomonadota</taxon>
        <taxon>Gammaproteobacteria</taxon>
        <taxon>Pasteurellales</taxon>
        <taxon>Pasteurellaceae</taxon>
        <taxon>Actinobacillus</taxon>
    </lineage>
</organism>
<reference evidence="1 2" key="1">
    <citation type="submission" date="2018-06" db="EMBL/GenBank/DDBJ databases">
        <authorList>
            <consortium name="Pathogen Informatics"/>
            <person name="Doyle S."/>
        </authorList>
    </citation>
    <scope>NUCLEOTIDE SEQUENCE [LARGE SCALE GENOMIC DNA]</scope>
    <source>
        <strain evidence="1 2">NCTC4191</strain>
    </source>
</reference>
<name>A0A376BDB1_ACTLI</name>
<dbReference type="Proteomes" id="UP000254253">
    <property type="component" value="Unassembled WGS sequence"/>
</dbReference>
<dbReference type="InterPro" id="IPR033653">
    <property type="entry name" value="NTP-PPase_DR2231-like"/>
</dbReference>
<evidence type="ECO:0000313" key="1">
    <source>
        <dbReference type="EMBL" id="SSX60346.1"/>
    </source>
</evidence>
<dbReference type="CDD" id="cd11530">
    <property type="entry name" value="NTP-PPase_DR2231_like"/>
    <property type="match status" value="1"/>
</dbReference>
<sequence length="76" mass="8498">MELDNEDKVELLDALCDQIVTAIGVAHMFGMNIQGALQEVANSNDSKFEDGKPVFNEQGKIAKGKHYFKPNLERFV</sequence>
<dbReference type="Gene3D" id="1.10.3420.10">
    <property type="entry name" value="putative ntp pyrophosphohydrolase like domain"/>
    <property type="match status" value="1"/>
</dbReference>
<accession>A0A376BDB1</accession>
<dbReference type="AlphaFoldDB" id="A0A376BDB1"/>
<gene>
    <name evidence="1" type="ORF">NCTC4191_00005</name>
</gene>
<protein>
    <submittedName>
        <fullName evidence="1">Uncharacterized protein conserved in bacteria</fullName>
    </submittedName>
</protein>
<proteinExistence type="predicted"/>
<dbReference type="RefSeq" id="WP_258867163.1">
    <property type="nucleotide sequence ID" value="NZ_UFRN01000001.1"/>
</dbReference>
<dbReference type="InterPro" id="IPR023292">
    <property type="entry name" value="NTP_PyroPHydrolase-like_dom_sf"/>
</dbReference>